<organism evidence="1">
    <name type="scientific">Siphoviridae sp. ctLNL10</name>
    <dbReference type="NCBI Taxonomy" id="2825453"/>
    <lineage>
        <taxon>Viruses</taxon>
        <taxon>Duplodnaviria</taxon>
        <taxon>Heunggongvirae</taxon>
        <taxon>Uroviricota</taxon>
        <taxon>Caudoviricetes</taxon>
    </lineage>
</organism>
<reference evidence="1" key="1">
    <citation type="journal article" date="2021" name="Proc. Natl. Acad. Sci. U.S.A.">
        <title>A Catalog of Tens of Thousands of Viruses from Human Metagenomes Reveals Hidden Associations with Chronic Diseases.</title>
        <authorList>
            <person name="Tisza M.J."/>
            <person name="Buck C.B."/>
        </authorList>
    </citation>
    <scope>NUCLEOTIDE SEQUENCE</scope>
    <source>
        <strain evidence="1">CtLNL10</strain>
    </source>
</reference>
<dbReference type="EMBL" id="BK015570">
    <property type="protein sequence ID" value="DAE13842.1"/>
    <property type="molecule type" value="Genomic_DNA"/>
</dbReference>
<proteinExistence type="predicted"/>
<name>A0A8S5Q3Z0_9CAUD</name>
<evidence type="ECO:0000313" key="1">
    <source>
        <dbReference type="EMBL" id="DAE13842.1"/>
    </source>
</evidence>
<dbReference type="InterPro" id="IPR010022">
    <property type="entry name" value="XkdX"/>
</dbReference>
<accession>A0A8S5Q3Z0</accession>
<evidence type="ECO:0008006" key="2">
    <source>
        <dbReference type="Google" id="ProtNLM"/>
    </source>
</evidence>
<sequence>MALGKFETVKKRYQQGFVRDDQLQRYWKLGVLTDDQYIEIYQLKYPSGYPEGLEPAESKGEDENV</sequence>
<protein>
    <recommendedName>
        <fullName evidence="2">XkdX family protein</fullName>
    </recommendedName>
</protein>
<dbReference type="Pfam" id="PF09693">
    <property type="entry name" value="Phage_XkdX"/>
    <property type="match status" value="1"/>
</dbReference>